<dbReference type="STRING" id="1157962.A0A250XKP5"/>
<evidence type="ECO:0000256" key="2">
    <source>
        <dbReference type="ARBA" id="ARBA00022490"/>
    </source>
</evidence>
<dbReference type="GO" id="GO:0006281">
    <property type="term" value="P:DNA repair"/>
    <property type="evidence" value="ECO:0007669"/>
    <property type="project" value="UniProtKB-KW"/>
</dbReference>
<dbReference type="CDD" id="cd21502">
    <property type="entry name" value="vWA_BABAM1"/>
    <property type="match status" value="1"/>
</dbReference>
<keyword evidence="3" id="KW-0227">DNA damage</keyword>
<evidence type="ECO:0000256" key="1">
    <source>
        <dbReference type="ARBA" id="ARBA00004123"/>
    </source>
</evidence>
<evidence type="ECO:0000313" key="8">
    <source>
        <dbReference type="Proteomes" id="UP000232323"/>
    </source>
</evidence>
<feature type="region of interest" description="Disordered" evidence="6">
    <location>
        <begin position="415"/>
        <end position="445"/>
    </location>
</feature>
<dbReference type="GO" id="GO:0070552">
    <property type="term" value="C:BRISC complex"/>
    <property type="evidence" value="ECO:0007669"/>
    <property type="project" value="InterPro"/>
</dbReference>
<protein>
    <submittedName>
        <fullName evidence="7">Uncharacterized protein</fullName>
    </submittedName>
</protein>
<dbReference type="Proteomes" id="UP000232323">
    <property type="component" value="Unassembled WGS sequence"/>
</dbReference>
<dbReference type="OrthoDB" id="547311at2759"/>
<reference evidence="7 8" key="1">
    <citation type="submission" date="2017-08" db="EMBL/GenBank/DDBJ databases">
        <title>Acidophilic green algal genome provides insights into adaptation to an acidic environment.</title>
        <authorList>
            <person name="Hirooka S."/>
            <person name="Hirose Y."/>
            <person name="Kanesaki Y."/>
            <person name="Higuchi S."/>
            <person name="Fujiwara T."/>
            <person name="Onuma R."/>
            <person name="Era A."/>
            <person name="Ohbayashi R."/>
            <person name="Uzuka A."/>
            <person name="Nozaki H."/>
            <person name="Yoshikawa H."/>
            <person name="Miyagishima S.Y."/>
        </authorList>
    </citation>
    <scope>NUCLEOTIDE SEQUENCE [LARGE SCALE GENOMIC DNA]</scope>
    <source>
        <strain evidence="7 8">NIES-2499</strain>
    </source>
</reference>
<evidence type="ECO:0000256" key="6">
    <source>
        <dbReference type="SAM" id="MobiDB-lite"/>
    </source>
</evidence>
<dbReference type="AlphaFoldDB" id="A0A250XKP5"/>
<keyword evidence="5" id="KW-0539">Nucleus</keyword>
<dbReference type="PANTHER" id="PTHR15660">
    <property type="entry name" value="BRISC AND BRCA1-A COMPLEX MEMBER 1"/>
    <property type="match status" value="1"/>
</dbReference>
<accession>A0A250XKP5</accession>
<keyword evidence="2" id="KW-0963">Cytoplasm</keyword>
<evidence type="ECO:0000256" key="4">
    <source>
        <dbReference type="ARBA" id="ARBA00023204"/>
    </source>
</evidence>
<evidence type="ECO:0000256" key="3">
    <source>
        <dbReference type="ARBA" id="ARBA00022763"/>
    </source>
</evidence>
<keyword evidence="4" id="KW-0234">DNA repair</keyword>
<proteinExistence type="predicted"/>
<comment type="subcellular location">
    <subcellularLocation>
        <location evidence="1">Nucleus</location>
    </subcellularLocation>
</comment>
<gene>
    <name evidence="7" type="ORF">CEUSTIGMA_g11090.t1</name>
</gene>
<evidence type="ECO:0000256" key="5">
    <source>
        <dbReference type="ARBA" id="ARBA00023242"/>
    </source>
</evidence>
<evidence type="ECO:0000313" key="7">
    <source>
        <dbReference type="EMBL" id="GAX83665.1"/>
    </source>
</evidence>
<dbReference type="GO" id="GO:0045739">
    <property type="term" value="P:positive regulation of DNA repair"/>
    <property type="evidence" value="ECO:0007669"/>
    <property type="project" value="InterPro"/>
</dbReference>
<dbReference type="InterPro" id="IPR026126">
    <property type="entry name" value="BABAM1"/>
</dbReference>
<name>A0A250XKP5_9CHLO</name>
<feature type="compositionally biased region" description="Gly residues" evidence="6">
    <location>
        <begin position="429"/>
        <end position="439"/>
    </location>
</feature>
<dbReference type="PANTHER" id="PTHR15660:SF1">
    <property type="entry name" value="BRISC AND BRCA1-A COMPLEX MEMBER 1"/>
    <property type="match status" value="1"/>
</dbReference>
<organism evidence="7 8">
    <name type="scientific">Chlamydomonas eustigma</name>
    <dbReference type="NCBI Taxonomy" id="1157962"/>
    <lineage>
        <taxon>Eukaryota</taxon>
        <taxon>Viridiplantae</taxon>
        <taxon>Chlorophyta</taxon>
        <taxon>core chlorophytes</taxon>
        <taxon>Chlorophyceae</taxon>
        <taxon>CS clade</taxon>
        <taxon>Chlamydomonadales</taxon>
        <taxon>Chlamydomonadaceae</taxon>
        <taxon>Chlamydomonas</taxon>
    </lineage>
</organism>
<sequence>MVKHAESIIFLVDLDPEVEKEASKGLTRLELLKQCISFFAVSKRRTCINHMYGLLKIEGTVVVPPTSSSTSSGCLTSSTEDLMKACSALKPCCPQSQSSAPLDMAAVLSAVHAMKAGPSWAPPVRVILFYCRSSMSPTLSVPINKLMGCPVDVLYIHDKPQAGVNCPQQVYSELEEIADKTSKLVGHNSYIFEVTASNSRKLLNVMVQLLAHPLQRPPQHQLSPNPPDLATLELLPVGGCSSSTVPAPATAAAAASTVQQNPGIHATSTAGTSSAAAAAAASVQVTCIPSPWAPTGAPTAANNISAGSWTPPPTHNMAPRTPLASYHQSLSTTTIMSGASGSTTSGSTTPSHHLAVHAGIPVGSVVLSAVPPVIYTTSATTATTSTASSNQGTTQNVALPPQVMAALSSNLNMPSGGEASSAGYRLTGSSGGSGSGGGALTPQNDHMHLSAAAPFISTTPIPGLTPSAVIVVSQQGESNYLVQPEGYKDPKFR</sequence>
<comment type="caution">
    <text evidence="7">The sequence shown here is derived from an EMBL/GenBank/DDBJ whole genome shotgun (WGS) entry which is preliminary data.</text>
</comment>
<keyword evidence="8" id="KW-1185">Reference proteome</keyword>
<dbReference type="EMBL" id="BEGY01000104">
    <property type="protein sequence ID" value="GAX83665.1"/>
    <property type="molecule type" value="Genomic_DNA"/>
</dbReference>